<gene>
    <name evidence="3" type="ORF">AXK61_08910</name>
</gene>
<reference evidence="3 4" key="1">
    <citation type="submission" date="2016-02" db="EMBL/GenBank/DDBJ databases">
        <authorList>
            <person name="Teng J.L."/>
            <person name="Tang Y."/>
            <person name="Huang Y."/>
            <person name="Guo F."/>
            <person name="Wei W."/>
            <person name="Chen J.H."/>
            <person name="Wong S.Y."/>
            <person name="Lau S.K."/>
            <person name="Woo P.C."/>
        </authorList>
    </citation>
    <scope>NUCLEOTIDE SEQUENCE [LARGE SCALE GENOMIC DNA]</scope>
    <source>
        <strain evidence="3 4">JCM 13375</strain>
    </source>
</reference>
<evidence type="ECO:0000256" key="1">
    <source>
        <dbReference type="ARBA" id="ARBA00011040"/>
    </source>
</evidence>
<organism evidence="3 4">
    <name type="scientific">Tsukamurella pseudospumae</name>
    <dbReference type="NCBI Taxonomy" id="239498"/>
    <lineage>
        <taxon>Bacteria</taxon>
        <taxon>Bacillati</taxon>
        <taxon>Actinomycetota</taxon>
        <taxon>Actinomycetes</taxon>
        <taxon>Mycobacteriales</taxon>
        <taxon>Tsukamurellaceae</taxon>
        <taxon>Tsukamurella</taxon>
    </lineage>
</organism>
<dbReference type="SUPFAM" id="SSF52540">
    <property type="entry name" value="P-loop containing nucleoside triphosphate hydrolases"/>
    <property type="match status" value="1"/>
</dbReference>
<evidence type="ECO:0000259" key="2">
    <source>
        <dbReference type="Pfam" id="PF17886"/>
    </source>
</evidence>
<dbReference type="Gene3D" id="2.60.40.790">
    <property type="match status" value="1"/>
</dbReference>
<accession>A0A137YUN9</accession>
<comment type="caution">
    <text evidence="3">The sequence shown here is derived from an EMBL/GenBank/DDBJ whole genome shotgun (WGS) entry which is preliminary data.</text>
</comment>
<keyword evidence="4" id="KW-1185">Reference proteome</keyword>
<dbReference type="InterPro" id="IPR027417">
    <property type="entry name" value="P-loop_NTPase"/>
</dbReference>
<evidence type="ECO:0000313" key="3">
    <source>
        <dbReference type="EMBL" id="KXO89543.1"/>
    </source>
</evidence>
<name>A0A137YUN9_9ACTN</name>
<dbReference type="Proteomes" id="UP000070409">
    <property type="component" value="Unassembled WGS sequence"/>
</dbReference>
<dbReference type="RefSeq" id="WP_068746893.1">
    <property type="nucleotide sequence ID" value="NZ_LSRE01000049.1"/>
</dbReference>
<dbReference type="InterPro" id="IPR040612">
    <property type="entry name" value="ArsA_HSP20-like"/>
</dbReference>
<dbReference type="InterPro" id="IPR008978">
    <property type="entry name" value="HSP20-like_chaperone"/>
</dbReference>
<proteinExistence type="inferred from homology"/>
<dbReference type="Pfam" id="PF17886">
    <property type="entry name" value="ArsA_HSP20"/>
    <property type="match status" value="1"/>
</dbReference>
<feature type="domain" description="ArsA HSP20-like" evidence="2">
    <location>
        <begin position="340"/>
        <end position="400"/>
    </location>
</feature>
<dbReference type="EMBL" id="LSRE01000049">
    <property type="protein sequence ID" value="KXO89543.1"/>
    <property type="molecule type" value="Genomic_DNA"/>
</dbReference>
<evidence type="ECO:0000313" key="4">
    <source>
        <dbReference type="Proteomes" id="UP000070409"/>
    </source>
</evidence>
<protein>
    <recommendedName>
        <fullName evidence="2">ArsA HSP20-like domain-containing protein</fullName>
    </recommendedName>
</protein>
<sequence>MSDGASGAAGTRVLLLAGAGGSGRTTTATALAASAADRGRTLLVTVGRVVDPLLADGGAPFDHVHLNPVELLAQWWESLSTTVRAGRGLVDSADGGSGFDPFALEPPELTGLADAEHVLVLRAIRGHAGSGEYRTVVVDGPGFDGLVSLLTAPASLAAYLERVWPRHIRLSGSTSGPAAGALAALLLAEPLAGLAEQLTAFVADRSALELVYVLTGDAGRPARARQELAALEVLGLRPVALVLGRLIELDDRFALDLPHPGVRLVRSRVAEQDDAREALAAISTVLERPVVEVAEAADPVTTPARAAALAWDAAAILDAAPATVPAPEVRRLGGEGLDVRYEWAIALPLVDPATVGLGRVEEDVVVEAHGVRRRIRLPSVLRRCVVAGAAYTEGELRVTFAPDPEVWPRG</sequence>
<dbReference type="Gene3D" id="3.40.50.300">
    <property type="entry name" value="P-loop containing nucleotide triphosphate hydrolases"/>
    <property type="match status" value="1"/>
</dbReference>
<comment type="similarity">
    <text evidence="1">Belongs to the arsA ATPase family.</text>
</comment>